<keyword evidence="15 24" id="KW-0472">Membrane</keyword>
<evidence type="ECO:0000256" key="5">
    <source>
        <dbReference type="ARBA" id="ARBA00010185"/>
    </source>
</evidence>
<dbReference type="PANTHER" id="PTHR46382:SF1">
    <property type="entry name" value="PHOSPHATIDATE CYTIDYLYLTRANSFERASE"/>
    <property type="match status" value="1"/>
</dbReference>
<comment type="catalytic activity">
    <reaction evidence="1">
        <text>a 1,2-diacyl-sn-glycero-3-phosphate + CTP + H(+) = a CDP-1,2-diacyl-sn-glycerol + diphosphate</text>
        <dbReference type="Rhea" id="RHEA:16229"/>
        <dbReference type="ChEBI" id="CHEBI:15378"/>
        <dbReference type="ChEBI" id="CHEBI:33019"/>
        <dbReference type="ChEBI" id="CHEBI:37563"/>
        <dbReference type="ChEBI" id="CHEBI:58332"/>
        <dbReference type="ChEBI" id="CHEBI:58608"/>
        <dbReference type="EC" id="2.7.7.41"/>
    </reaction>
</comment>
<organism evidence="25 26">
    <name type="scientific">Roseicyclus elongatus DSM 19469</name>
    <dbReference type="NCBI Taxonomy" id="1294273"/>
    <lineage>
        <taxon>Bacteria</taxon>
        <taxon>Pseudomonadati</taxon>
        <taxon>Pseudomonadota</taxon>
        <taxon>Alphaproteobacteria</taxon>
        <taxon>Rhodobacterales</taxon>
        <taxon>Roseobacteraceae</taxon>
        <taxon>Roseicyclus</taxon>
    </lineage>
</organism>
<keyword evidence="10 25" id="KW-0808">Transferase</keyword>
<dbReference type="HOGENOM" id="CLU_1093632_0_0_5"/>
<evidence type="ECO:0000256" key="15">
    <source>
        <dbReference type="ARBA" id="ARBA00023136"/>
    </source>
</evidence>
<evidence type="ECO:0000256" key="14">
    <source>
        <dbReference type="ARBA" id="ARBA00023098"/>
    </source>
</evidence>
<dbReference type="PANTHER" id="PTHR46382">
    <property type="entry name" value="PHOSPHATIDATE CYTIDYLYLTRANSFERASE"/>
    <property type="match status" value="1"/>
</dbReference>
<evidence type="ECO:0000256" key="19">
    <source>
        <dbReference type="ARBA" id="ARBA00031825"/>
    </source>
</evidence>
<comment type="pathway">
    <text evidence="3">Phospholipid metabolism; CDP-diacylglycerol biosynthesis; CDP-diacylglycerol from sn-glycerol 3-phosphate: step 3/3.</text>
</comment>
<reference evidence="25 26" key="1">
    <citation type="submission" date="2013-03" db="EMBL/GenBank/DDBJ databases">
        <authorList>
            <person name="Fiebig A."/>
            <person name="Goeker M."/>
            <person name="Klenk H.-P.P."/>
        </authorList>
    </citation>
    <scope>NUCLEOTIDE SEQUENCE [LARGE SCALE GENOMIC DNA]</scope>
    <source>
        <strain evidence="26">DSM 19469</strain>
    </source>
</reference>
<evidence type="ECO:0000256" key="10">
    <source>
        <dbReference type="ARBA" id="ARBA00022679"/>
    </source>
</evidence>
<evidence type="ECO:0000256" key="8">
    <source>
        <dbReference type="ARBA" id="ARBA00022475"/>
    </source>
</evidence>
<keyword evidence="16" id="KW-0594">Phospholipid biosynthesis</keyword>
<proteinExistence type="inferred from homology"/>
<evidence type="ECO:0000256" key="20">
    <source>
        <dbReference type="ARBA" id="ARBA00032253"/>
    </source>
</evidence>
<dbReference type="EC" id="2.7.7.41" evidence="6"/>
<feature type="transmembrane region" description="Helical" evidence="24">
    <location>
        <begin position="64"/>
        <end position="93"/>
    </location>
</feature>
<keyword evidence="17" id="KW-1208">Phospholipid metabolism</keyword>
<comment type="similarity">
    <text evidence="5">Belongs to the CDS family.</text>
</comment>
<feature type="transmembrane region" description="Helical" evidence="24">
    <location>
        <begin position="129"/>
        <end position="152"/>
    </location>
</feature>
<keyword evidence="14" id="KW-0443">Lipid metabolism</keyword>
<evidence type="ECO:0000256" key="17">
    <source>
        <dbReference type="ARBA" id="ARBA00023264"/>
    </source>
</evidence>
<evidence type="ECO:0000256" key="4">
    <source>
        <dbReference type="ARBA" id="ARBA00005189"/>
    </source>
</evidence>
<keyword evidence="9" id="KW-0444">Lipid biosynthesis</keyword>
<keyword evidence="13 24" id="KW-1133">Transmembrane helix</keyword>
<dbReference type="Proteomes" id="UP000019593">
    <property type="component" value="Chromosome"/>
</dbReference>
<feature type="transmembrane region" description="Helical" evidence="24">
    <location>
        <begin position="35"/>
        <end position="52"/>
    </location>
</feature>
<dbReference type="eggNOG" id="COG0575">
    <property type="taxonomic scope" value="Bacteria"/>
</dbReference>
<evidence type="ECO:0000256" key="9">
    <source>
        <dbReference type="ARBA" id="ARBA00022516"/>
    </source>
</evidence>
<gene>
    <name evidence="25" type="ORF">roselon_02699</name>
</gene>
<evidence type="ECO:0000256" key="7">
    <source>
        <dbReference type="ARBA" id="ARBA00019373"/>
    </source>
</evidence>
<keyword evidence="8" id="KW-1003">Cell membrane</keyword>
<dbReference type="EMBL" id="CP004372">
    <property type="protein sequence ID" value="AHM04998.1"/>
    <property type="molecule type" value="Genomic_DNA"/>
</dbReference>
<keyword evidence="11 24" id="KW-0812">Transmembrane</keyword>
<feature type="transmembrane region" description="Helical" evidence="24">
    <location>
        <begin position="172"/>
        <end position="205"/>
    </location>
</feature>
<evidence type="ECO:0000256" key="6">
    <source>
        <dbReference type="ARBA" id="ARBA00012487"/>
    </source>
</evidence>
<evidence type="ECO:0000256" key="2">
    <source>
        <dbReference type="ARBA" id="ARBA00004651"/>
    </source>
</evidence>
<evidence type="ECO:0000256" key="24">
    <source>
        <dbReference type="SAM" id="Phobius"/>
    </source>
</evidence>
<evidence type="ECO:0000313" key="25">
    <source>
        <dbReference type="EMBL" id="AHM04998.1"/>
    </source>
</evidence>
<name>W8RUT5_9RHOB</name>
<dbReference type="PATRIC" id="fig|1294273.3.peg.2663"/>
<evidence type="ECO:0000256" key="1">
    <source>
        <dbReference type="ARBA" id="ARBA00001698"/>
    </source>
</evidence>
<evidence type="ECO:0000256" key="23">
    <source>
        <dbReference type="ARBA" id="ARBA00033406"/>
    </source>
</evidence>
<evidence type="ECO:0000256" key="18">
    <source>
        <dbReference type="ARBA" id="ARBA00029893"/>
    </source>
</evidence>
<dbReference type="GO" id="GO:0005886">
    <property type="term" value="C:plasma membrane"/>
    <property type="evidence" value="ECO:0007669"/>
    <property type="project" value="UniProtKB-SubCell"/>
</dbReference>
<dbReference type="STRING" id="1294273.roselon_02699"/>
<comment type="subcellular location">
    <subcellularLocation>
        <location evidence="2">Cell membrane</location>
        <topology evidence="2">Multi-pass membrane protein</topology>
    </subcellularLocation>
</comment>
<evidence type="ECO:0000256" key="3">
    <source>
        <dbReference type="ARBA" id="ARBA00005119"/>
    </source>
</evidence>
<keyword evidence="12 25" id="KW-0548">Nucleotidyltransferase</keyword>
<evidence type="ECO:0000256" key="11">
    <source>
        <dbReference type="ARBA" id="ARBA00022692"/>
    </source>
</evidence>
<evidence type="ECO:0000256" key="22">
    <source>
        <dbReference type="ARBA" id="ARBA00032743"/>
    </source>
</evidence>
<evidence type="ECO:0000313" key="26">
    <source>
        <dbReference type="Proteomes" id="UP000019593"/>
    </source>
</evidence>
<dbReference type="KEGG" id="red:roselon_02699"/>
<dbReference type="GO" id="GO:0004605">
    <property type="term" value="F:phosphatidate cytidylyltransferase activity"/>
    <property type="evidence" value="ECO:0007669"/>
    <property type="project" value="UniProtKB-EC"/>
</dbReference>
<comment type="pathway">
    <text evidence="4">Lipid metabolism.</text>
</comment>
<keyword evidence="26" id="KW-1185">Reference proteome</keyword>
<evidence type="ECO:0000256" key="13">
    <source>
        <dbReference type="ARBA" id="ARBA00022989"/>
    </source>
</evidence>
<evidence type="ECO:0000256" key="12">
    <source>
        <dbReference type="ARBA" id="ARBA00022695"/>
    </source>
</evidence>
<protein>
    <recommendedName>
        <fullName evidence="7">Phosphatidate cytidylyltransferase</fullName>
        <ecNumber evidence="6">2.7.7.41</ecNumber>
    </recommendedName>
    <alternativeName>
        <fullName evidence="20">CDP-DAG synthase</fullName>
    </alternativeName>
    <alternativeName>
        <fullName evidence="22">CDP-DG synthase</fullName>
    </alternativeName>
    <alternativeName>
        <fullName evidence="18">CDP-diacylglycerol synthase</fullName>
    </alternativeName>
    <alternativeName>
        <fullName evidence="21">CDP-diglyceride pyrophosphorylase</fullName>
    </alternativeName>
    <alternativeName>
        <fullName evidence="23">CDP-diglyceride synthase</fullName>
    </alternativeName>
    <alternativeName>
        <fullName evidence="19">CTP:phosphatidate cytidylyltransferase</fullName>
    </alternativeName>
</protein>
<accession>W8RUT5</accession>
<dbReference type="AlphaFoldDB" id="W8RUT5"/>
<dbReference type="GO" id="GO:0016024">
    <property type="term" value="P:CDP-diacylglycerol biosynthetic process"/>
    <property type="evidence" value="ECO:0007669"/>
    <property type="project" value="TreeGrafter"/>
</dbReference>
<evidence type="ECO:0000256" key="16">
    <source>
        <dbReference type="ARBA" id="ARBA00023209"/>
    </source>
</evidence>
<evidence type="ECO:0000256" key="21">
    <source>
        <dbReference type="ARBA" id="ARBA00032396"/>
    </source>
</evidence>
<dbReference type="Pfam" id="PF01148">
    <property type="entry name" value="CTP_transf_1"/>
    <property type="match status" value="1"/>
</dbReference>
<sequence length="254" mass="26950">MALSRDSFSDLLTRLLTGIVLAAVGLGAVWAGHPWFSLLVVAVVATLIWELARMLEAGAKRALILGALAGALLLAAKFLPVGLALPLLMLAGISGIAVLDRNRTLFVILTVLIMLASFGLMFHRDEFGVTWMLWLVLVVAVTDIFGYFAGRVFGGPKFWPRVSPKKTWSGTIAGWVGAGGIGAIFMAVTGAGLELIGVSVALSMASRWAISPSRLSSDVPASRTARRSCPAMAGCGTGSTVCWGRRWCCWWSKA</sequence>
<feature type="transmembrane region" description="Helical" evidence="24">
    <location>
        <begin position="105"/>
        <end position="122"/>
    </location>
</feature>